<dbReference type="SUPFAM" id="SSF160991">
    <property type="entry name" value="CV3147-like"/>
    <property type="match status" value="1"/>
</dbReference>
<feature type="domain" description="S-Me-THD N-terminal" evidence="3">
    <location>
        <begin position="599"/>
        <end position="763"/>
    </location>
</feature>
<evidence type="ECO:0000259" key="3">
    <source>
        <dbReference type="Pfam" id="PF06032"/>
    </source>
</evidence>
<dbReference type="Gene3D" id="2.40.390.10">
    <property type="entry name" value="CV3147-like"/>
    <property type="match status" value="1"/>
</dbReference>
<dbReference type="Pfam" id="PF20906">
    <property type="entry name" value="S-Me-THD_C"/>
    <property type="match status" value="1"/>
</dbReference>
<dbReference type="Proteomes" id="UP001521184">
    <property type="component" value="Unassembled WGS sequence"/>
</dbReference>
<gene>
    <name evidence="5" type="ORF">SLS58_006234</name>
</gene>
<dbReference type="PANTHER" id="PTHR11365:SF10">
    <property type="entry name" value="HYDANTOINASE_OXOPROLINASE"/>
    <property type="match status" value="1"/>
</dbReference>
<dbReference type="SUPFAM" id="SSF53067">
    <property type="entry name" value="Actin-like ATPase domain"/>
    <property type="match status" value="2"/>
</dbReference>
<dbReference type="EMBL" id="JAKEKT020000041">
    <property type="protein sequence ID" value="KAL1641332.1"/>
    <property type="molecule type" value="Genomic_DNA"/>
</dbReference>
<feature type="domain" description="Hydantoinase A/oxoprolinase" evidence="1">
    <location>
        <begin position="211"/>
        <end position="384"/>
    </location>
</feature>
<evidence type="ECO:0000259" key="2">
    <source>
        <dbReference type="Pfam" id="PF05378"/>
    </source>
</evidence>
<dbReference type="InterPro" id="IPR027479">
    <property type="entry name" value="S-Me-THD_N_sf"/>
</dbReference>
<dbReference type="Gene3D" id="3.40.1610.10">
    <property type="entry name" value="CV3147-like domain"/>
    <property type="match status" value="1"/>
</dbReference>
<dbReference type="InterPro" id="IPR024071">
    <property type="entry name" value="S-Me-THD_C_sf"/>
</dbReference>
<evidence type="ECO:0000259" key="4">
    <source>
        <dbReference type="Pfam" id="PF20906"/>
    </source>
</evidence>
<dbReference type="InterPro" id="IPR010318">
    <property type="entry name" value="S-Me-THD_N"/>
</dbReference>
<dbReference type="Pfam" id="PF06032">
    <property type="entry name" value="S-Me-THD_N"/>
    <property type="match status" value="1"/>
</dbReference>
<dbReference type="InterPro" id="IPR048350">
    <property type="entry name" value="S-Me-THD-like_C"/>
</dbReference>
<protein>
    <recommendedName>
        <fullName evidence="7">Hydantoinase</fullName>
    </recommendedName>
</protein>
<dbReference type="Pfam" id="PF01968">
    <property type="entry name" value="Hydantoinase_A"/>
    <property type="match status" value="1"/>
</dbReference>
<feature type="domain" description="S-Me-THD-like C-terminal" evidence="4">
    <location>
        <begin position="767"/>
        <end position="981"/>
    </location>
</feature>
<name>A0ABR3TNR8_9PEZI</name>
<comment type="caution">
    <text evidence="5">The sequence shown here is derived from an EMBL/GenBank/DDBJ whole genome shotgun (WGS) entry which is preliminary data.</text>
</comment>
<feature type="domain" description="Hydantoinase/oxoprolinase N-terminal" evidence="2">
    <location>
        <begin position="11"/>
        <end position="191"/>
    </location>
</feature>
<organism evidence="5 6">
    <name type="scientific">Diplodia intermedia</name>
    <dbReference type="NCBI Taxonomy" id="856260"/>
    <lineage>
        <taxon>Eukaryota</taxon>
        <taxon>Fungi</taxon>
        <taxon>Dikarya</taxon>
        <taxon>Ascomycota</taxon>
        <taxon>Pezizomycotina</taxon>
        <taxon>Dothideomycetes</taxon>
        <taxon>Dothideomycetes incertae sedis</taxon>
        <taxon>Botryosphaeriales</taxon>
        <taxon>Botryosphaeriaceae</taxon>
        <taxon>Diplodia</taxon>
    </lineage>
</organism>
<evidence type="ECO:0008006" key="7">
    <source>
        <dbReference type="Google" id="ProtNLM"/>
    </source>
</evidence>
<dbReference type="Pfam" id="PF05378">
    <property type="entry name" value="Hydant_A_N"/>
    <property type="match status" value="1"/>
</dbReference>
<reference evidence="5 6" key="1">
    <citation type="journal article" date="2023" name="Plant Dis.">
        <title>First Report of Diplodia intermedia Causing Canker and Dieback Diseases on Apple Trees in Canada.</title>
        <authorList>
            <person name="Ellouze W."/>
            <person name="Ilyukhin E."/>
            <person name="Sulman M."/>
            <person name="Ali S."/>
        </authorList>
    </citation>
    <scope>NUCLEOTIDE SEQUENCE [LARGE SCALE GENOMIC DNA]</scope>
    <source>
        <strain evidence="5 6">M45-28</strain>
    </source>
</reference>
<dbReference type="InterPro" id="IPR045079">
    <property type="entry name" value="Oxoprolinase-like"/>
</dbReference>
<dbReference type="Gene3D" id="3.30.420.40">
    <property type="match status" value="1"/>
</dbReference>
<dbReference type="InterPro" id="IPR008040">
    <property type="entry name" value="Hydant_A_N"/>
</dbReference>
<dbReference type="PANTHER" id="PTHR11365">
    <property type="entry name" value="5-OXOPROLINASE RELATED"/>
    <property type="match status" value="1"/>
</dbReference>
<keyword evidence="6" id="KW-1185">Reference proteome</keyword>
<proteinExistence type="predicted"/>
<accession>A0ABR3TNR8</accession>
<dbReference type="InterPro" id="IPR002821">
    <property type="entry name" value="Hydantoinase_A"/>
</dbReference>
<evidence type="ECO:0000259" key="1">
    <source>
        <dbReference type="Pfam" id="PF01968"/>
    </source>
</evidence>
<sequence length="998" mass="105962">MGSITPTGNIRIGVDVGGTNTDAVALDLSAQHTETRGVIAHFKTPTTPDVTSGIETAVGTVIKAAGVSLDSIACVTIGTTHFINAVIEQDARRLRKVGVLRLSKSFLRQIPPFSEFPTGLARLIKSYVGYVDGGLHIDGAEEAPIVEGQVVRECAEIRKHGVSALVVAGIFSPIDEEYQQEKRVRDIVLREIEGIDVVCSHEVSNIGFLERENAAILNASILKYGRRTVRGFREAMSRLNLKCGLYITQNDGTLIDAASAARMPIRTFSSGATNSMRGAAYLAGKSLDGTSAIVVDIGGTTSDAGVLLQSGFPRQASAFVTVSGVKVNYSMPFLHSIGLGGGSIVREAAGGNVTVGPDSVGHYITTEAKVFGGSKLTATDVAVAAKRAVIGDASRISDVSSELAVKAQGRIKAMLEGVIDLCKTSPDPLPVLLVGGGSVVAPESLKGASKIICPPFHDVANAVGAAVSKVGGVVDLVQSTEHQTQQEAIQRAKDLAVKRATEAGAIPETVAITEIDFLPVSYVANKLRTVVKAVGELDIARQPTPLGEKDDFGEEEEIEKSKDYGEKFWEETPVDPFTYRPDIKVSSETGIAEWNVSETDVNWLAEGCYVLGCAGGGSPAATRIQLRDQLREGYTLKIVDASVLPDDACVYWGGHMGSPAVSVERLNATETVEAFRALMDYLKHDSFDAVIGLEIGGANGLEPLLVGSSKYFNRPTIELTAADADFMGRAYPTYWQTTIAVHEPGSLIPCAIDSGDGKTIIMTRASTDEIVDRALRASCAEMGSRVGKAGAPTTASIVRRTAVINTYSLAWRIGRCIARSEASNTLSKVCESIVQEVGGEATARILFRGKIVAVERRLFKGHSYGEISIASMPADEEDEGAKDAMPASAAGGTLKIPFKNENLYAEHISDSGERRMVCTVPDLIAVLDTGAGRALGVPEFRYGLRVTVLGITASPQWTSTETGLRIGGPKAFGYDLEYKPLGVYVEPKSVIAEYTARE</sequence>
<evidence type="ECO:0000313" key="6">
    <source>
        <dbReference type="Proteomes" id="UP001521184"/>
    </source>
</evidence>
<dbReference type="InterPro" id="IPR043129">
    <property type="entry name" value="ATPase_NBD"/>
</dbReference>
<evidence type="ECO:0000313" key="5">
    <source>
        <dbReference type="EMBL" id="KAL1641332.1"/>
    </source>
</evidence>